<feature type="compositionally biased region" description="Polar residues" evidence="1">
    <location>
        <begin position="189"/>
        <end position="201"/>
    </location>
</feature>
<protein>
    <submittedName>
        <fullName evidence="2">Uncharacterized protein</fullName>
    </submittedName>
</protein>
<name>A0A7R9AGG3_9CRUS</name>
<proteinExistence type="predicted"/>
<evidence type="ECO:0000313" key="2">
    <source>
        <dbReference type="EMBL" id="CAD7253786.1"/>
    </source>
</evidence>
<feature type="region of interest" description="Disordered" evidence="1">
    <location>
        <begin position="134"/>
        <end position="201"/>
    </location>
</feature>
<evidence type="ECO:0000256" key="1">
    <source>
        <dbReference type="SAM" id="MobiDB-lite"/>
    </source>
</evidence>
<accession>A0A7R9AGG3</accession>
<feature type="compositionally biased region" description="Low complexity" evidence="1">
    <location>
        <begin position="82"/>
        <end position="91"/>
    </location>
</feature>
<sequence>MLSWHRDVCKDKKDQVARPNRSAPLTPALPAPPDGIPPDAPPPTLRRTRRPPRPSQEPQLRPRPREGLLPLSVSSRTRDRPSSSTSISSPSQTLRVRAIAGRFRGQLPEAVLRIDAQPVVFLPAEASLTLGLSSQRPLAAASTPGRTSRRRLPRSTPDPTGGPPQSRKTKPPLEFLSETSEGAGKGEQMGTSSLTENADFA</sequence>
<dbReference type="AlphaFoldDB" id="A0A7R9AGG3"/>
<reference evidence="2" key="1">
    <citation type="submission" date="2020-11" db="EMBL/GenBank/DDBJ databases">
        <authorList>
            <person name="Tran Van P."/>
        </authorList>
    </citation>
    <scope>NUCLEOTIDE SEQUENCE</scope>
</reference>
<feature type="compositionally biased region" description="Basic and acidic residues" evidence="1">
    <location>
        <begin position="1"/>
        <end position="16"/>
    </location>
</feature>
<dbReference type="EMBL" id="LR906201">
    <property type="protein sequence ID" value="CAD7253786.1"/>
    <property type="molecule type" value="Genomic_DNA"/>
</dbReference>
<gene>
    <name evidence="2" type="ORF">DSTB1V02_LOCUS13533</name>
</gene>
<feature type="region of interest" description="Disordered" evidence="1">
    <location>
        <begin position="1"/>
        <end position="93"/>
    </location>
</feature>
<evidence type="ECO:0000313" key="3">
    <source>
        <dbReference type="Proteomes" id="UP000677054"/>
    </source>
</evidence>
<dbReference type="EMBL" id="CAJPEV010006684">
    <property type="protein sequence ID" value="CAG0904300.1"/>
    <property type="molecule type" value="Genomic_DNA"/>
</dbReference>
<organism evidence="2">
    <name type="scientific">Darwinula stevensoni</name>
    <dbReference type="NCBI Taxonomy" id="69355"/>
    <lineage>
        <taxon>Eukaryota</taxon>
        <taxon>Metazoa</taxon>
        <taxon>Ecdysozoa</taxon>
        <taxon>Arthropoda</taxon>
        <taxon>Crustacea</taxon>
        <taxon>Oligostraca</taxon>
        <taxon>Ostracoda</taxon>
        <taxon>Podocopa</taxon>
        <taxon>Podocopida</taxon>
        <taxon>Darwinulocopina</taxon>
        <taxon>Darwinuloidea</taxon>
        <taxon>Darwinulidae</taxon>
        <taxon>Darwinula</taxon>
    </lineage>
</organism>
<keyword evidence="3" id="KW-1185">Reference proteome</keyword>
<dbReference type="Proteomes" id="UP000677054">
    <property type="component" value="Unassembled WGS sequence"/>
</dbReference>
<feature type="compositionally biased region" description="Pro residues" evidence="1">
    <location>
        <begin position="27"/>
        <end position="44"/>
    </location>
</feature>